<dbReference type="EMBL" id="GBXM01050625">
    <property type="protein sequence ID" value="JAH57952.1"/>
    <property type="molecule type" value="Transcribed_RNA"/>
</dbReference>
<protein>
    <submittedName>
        <fullName evidence="1">Uncharacterized protein</fullName>
    </submittedName>
</protein>
<reference evidence="1" key="2">
    <citation type="journal article" date="2015" name="Fish Shellfish Immunol.">
        <title>Early steps in the European eel (Anguilla anguilla)-Vibrio vulnificus interaction in the gills: Role of the RtxA13 toxin.</title>
        <authorList>
            <person name="Callol A."/>
            <person name="Pajuelo D."/>
            <person name="Ebbesson L."/>
            <person name="Teles M."/>
            <person name="MacKenzie S."/>
            <person name="Amaro C."/>
        </authorList>
    </citation>
    <scope>NUCLEOTIDE SEQUENCE</scope>
</reference>
<dbReference type="AlphaFoldDB" id="A0A0E9TWW5"/>
<reference evidence="1" key="1">
    <citation type="submission" date="2014-11" db="EMBL/GenBank/DDBJ databases">
        <authorList>
            <person name="Amaro Gonzalez C."/>
        </authorList>
    </citation>
    <scope>NUCLEOTIDE SEQUENCE</scope>
</reference>
<name>A0A0E9TWW5_ANGAN</name>
<evidence type="ECO:0000313" key="1">
    <source>
        <dbReference type="EMBL" id="JAH57952.1"/>
    </source>
</evidence>
<accession>A0A0E9TWW5</accession>
<organism evidence="1">
    <name type="scientific">Anguilla anguilla</name>
    <name type="common">European freshwater eel</name>
    <name type="synonym">Muraena anguilla</name>
    <dbReference type="NCBI Taxonomy" id="7936"/>
    <lineage>
        <taxon>Eukaryota</taxon>
        <taxon>Metazoa</taxon>
        <taxon>Chordata</taxon>
        <taxon>Craniata</taxon>
        <taxon>Vertebrata</taxon>
        <taxon>Euteleostomi</taxon>
        <taxon>Actinopterygii</taxon>
        <taxon>Neopterygii</taxon>
        <taxon>Teleostei</taxon>
        <taxon>Anguilliformes</taxon>
        <taxon>Anguillidae</taxon>
        <taxon>Anguilla</taxon>
    </lineage>
</organism>
<sequence length="39" mass="4446">MDWAQPFIYLCFINILQCKAGPESHDSVLHRRGEGEGAR</sequence>
<proteinExistence type="predicted"/>